<sequence length="337" mass="37237">MKKTMLALLVSFLVIAVFGMTTVFAEGAKEDGSGQQYVIKMATPSNPEDSCVKAFFHFKELVEENSDGRIQVQVLHSGQLGGHRDYIEGLQMGSIQMAEINTSVLSAIDDQFMIFDLPYIAKSVEHEIRVIEGGVGERLSKALEDKTGIKIVGWMVRTPRSVYNSKRPIRTADDFNGIKIRVMESPVMMKTMELLGAKPVPLAATERYMALQTGVVDAAENSPPLIITEKEYEVTDYLSLTEHFVTPNIIAIDGKFLNKLPQDLQKVVLDAGKAAGKYAIQQDQDQLAGAIDTLKGLGMEVNAIPDKTSFINKVKPLYAEYQDRIGKDLIDVFVNSN</sequence>
<proteinExistence type="inferred from homology"/>
<dbReference type="GO" id="GO:0030288">
    <property type="term" value="C:outer membrane-bounded periplasmic space"/>
    <property type="evidence" value="ECO:0007669"/>
    <property type="project" value="InterPro"/>
</dbReference>
<dbReference type="InterPro" id="IPR004682">
    <property type="entry name" value="TRAP_DctP"/>
</dbReference>
<evidence type="ECO:0000256" key="2">
    <source>
        <dbReference type="ARBA" id="ARBA00022448"/>
    </source>
</evidence>
<gene>
    <name evidence="5" type="ORF">B4O97_01875</name>
</gene>
<dbReference type="Pfam" id="PF03480">
    <property type="entry name" value="DctP"/>
    <property type="match status" value="1"/>
</dbReference>
<dbReference type="NCBIfam" id="TIGR00787">
    <property type="entry name" value="dctP"/>
    <property type="match status" value="1"/>
</dbReference>
<dbReference type="CDD" id="cd13603">
    <property type="entry name" value="PBP2_TRAP_Siap_TeaA_like"/>
    <property type="match status" value="1"/>
</dbReference>
<comment type="similarity">
    <text evidence="1">Belongs to the bacterial solute-binding protein 7 family.</text>
</comment>
<dbReference type="Gene3D" id="3.40.190.170">
    <property type="entry name" value="Bacterial extracellular solute-binding protein, family 7"/>
    <property type="match status" value="1"/>
</dbReference>
<keyword evidence="2" id="KW-0813">Transport</keyword>
<dbReference type="GO" id="GO:0055085">
    <property type="term" value="P:transmembrane transport"/>
    <property type="evidence" value="ECO:0007669"/>
    <property type="project" value="InterPro"/>
</dbReference>
<dbReference type="Proteomes" id="UP000192343">
    <property type="component" value="Unassembled WGS sequence"/>
</dbReference>
<dbReference type="OrthoDB" id="89872at2"/>
<evidence type="ECO:0000313" key="6">
    <source>
        <dbReference type="Proteomes" id="UP000192343"/>
    </source>
</evidence>
<evidence type="ECO:0000256" key="3">
    <source>
        <dbReference type="ARBA" id="ARBA00022729"/>
    </source>
</evidence>
<dbReference type="NCBIfam" id="NF037995">
    <property type="entry name" value="TRAP_S1"/>
    <property type="match status" value="1"/>
</dbReference>
<organism evidence="5 6">
    <name type="scientific">Marispirochaeta aestuarii</name>
    <dbReference type="NCBI Taxonomy" id="1963862"/>
    <lineage>
        <taxon>Bacteria</taxon>
        <taxon>Pseudomonadati</taxon>
        <taxon>Spirochaetota</taxon>
        <taxon>Spirochaetia</taxon>
        <taxon>Spirochaetales</taxon>
        <taxon>Spirochaetaceae</taxon>
        <taxon>Marispirochaeta</taxon>
    </lineage>
</organism>
<dbReference type="PANTHER" id="PTHR33376">
    <property type="match status" value="1"/>
</dbReference>
<reference evidence="5 6" key="1">
    <citation type="submission" date="2017-03" db="EMBL/GenBank/DDBJ databases">
        <title>Draft Genome sequence of Marispirochaeta sp. strain JC444.</title>
        <authorList>
            <person name="Shivani Y."/>
            <person name="Subhash Y."/>
            <person name="Sasikala C."/>
            <person name="Ramana C."/>
        </authorList>
    </citation>
    <scope>NUCLEOTIDE SEQUENCE [LARGE SCALE GENOMIC DNA]</scope>
    <source>
        <strain evidence="5 6">JC444</strain>
    </source>
</reference>
<feature type="signal peptide" evidence="4">
    <location>
        <begin position="1"/>
        <end position="25"/>
    </location>
</feature>
<dbReference type="RefSeq" id="WP_083047762.1">
    <property type="nucleotide sequence ID" value="NZ_MWQY01000002.1"/>
</dbReference>
<evidence type="ECO:0000313" key="5">
    <source>
        <dbReference type="EMBL" id="ORC37774.1"/>
    </source>
</evidence>
<dbReference type="AlphaFoldDB" id="A0A1Y1S1T6"/>
<evidence type="ECO:0000256" key="4">
    <source>
        <dbReference type="SAM" id="SignalP"/>
    </source>
</evidence>
<name>A0A1Y1S1T6_9SPIO</name>
<evidence type="ECO:0008006" key="7">
    <source>
        <dbReference type="Google" id="ProtNLM"/>
    </source>
</evidence>
<keyword evidence="6" id="KW-1185">Reference proteome</keyword>
<dbReference type="PIRSF" id="PIRSF006470">
    <property type="entry name" value="DctB"/>
    <property type="match status" value="1"/>
</dbReference>
<dbReference type="PANTHER" id="PTHR33376:SF7">
    <property type="entry name" value="C4-DICARBOXYLATE-BINDING PROTEIN DCTB"/>
    <property type="match status" value="1"/>
</dbReference>
<protein>
    <recommendedName>
        <fullName evidence="7">C4-dicarboxylate ABC transporter substrate-binding protein</fullName>
    </recommendedName>
</protein>
<dbReference type="InterPro" id="IPR038404">
    <property type="entry name" value="TRAP_DctP_sf"/>
</dbReference>
<dbReference type="EMBL" id="MWQY01000002">
    <property type="protein sequence ID" value="ORC37774.1"/>
    <property type="molecule type" value="Genomic_DNA"/>
</dbReference>
<dbReference type="STRING" id="1963862.B4O97_01875"/>
<accession>A0A1Y1S1T6</accession>
<comment type="caution">
    <text evidence="5">The sequence shown here is derived from an EMBL/GenBank/DDBJ whole genome shotgun (WGS) entry which is preliminary data.</text>
</comment>
<dbReference type="InterPro" id="IPR018389">
    <property type="entry name" value="DctP_fam"/>
</dbReference>
<feature type="chain" id="PRO_5012237326" description="C4-dicarboxylate ABC transporter substrate-binding protein" evidence="4">
    <location>
        <begin position="26"/>
        <end position="337"/>
    </location>
</feature>
<keyword evidence="3 4" id="KW-0732">Signal</keyword>
<evidence type="ECO:0000256" key="1">
    <source>
        <dbReference type="ARBA" id="ARBA00009023"/>
    </source>
</evidence>